<dbReference type="InterPro" id="IPR035923">
    <property type="entry name" value="TT1751-like_sf"/>
</dbReference>
<protein>
    <recommendedName>
        <fullName evidence="3">DUF302 domain-containing protein</fullName>
    </recommendedName>
</protein>
<dbReference type="SUPFAM" id="SSF103247">
    <property type="entry name" value="TT1751-like"/>
    <property type="match status" value="1"/>
</dbReference>
<gene>
    <name evidence="1" type="ORF">ABT322_23340</name>
</gene>
<dbReference type="EMBL" id="JBEPCV010000023">
    <property type="protein sequence ID" value="MER6906620.1"/>
    <property type="molecule type" value="Genomic_DNA"/>
</dbReference>
<proteinExistence type="predicted"/>
<organism evidence="1 2">
    <name type="scientific">Streptomyces flaveolus</name>
    <dbReference type="NCBI Taxonomy" id="67297"/>
    <lineage>
        <taxon>Bacteria</taxon>
        <taxon>Bacillati</taxon>
        <taxon>Actinomycetota</taxon>
        <taxon>Actinomycetes</taxon>
        <taxon>Kitasatosporales</taxon>
        <taxon>Streptomycetaceae</taxon>
        <taxon>Streptomyces</taxon>
    </lineage>
</organism>
<dbReference type="Proteomes" id="UP001490330">
    <property type="component" value="Unassembled WGS sequence"/>
</dbReference>
<evidence type="ECO:0008006" key="3">
    <source>
        <dbReference type="Google" id="ProtNLM"/>
    </source>
</evidence>
<sequence length="221" mass="23543">MHTPFKTPAASPPGSKQHVNRRTTLGAGLGALTATLLGINGKTATAAAEPSGTSAVVHTDKRLAVATGVTYAEALSRFEAAVPSVPSHTALVDVAESGGTAGLKAFLDPLSEYGLFRFFKLDTSGLMNLLGDPAKGCTYVVGNPYIAETMYRYDAGILQYAPLRMTIHEDHEQGVRFLIDQPSRLFAGFDHPEILRTGRYLDQAVGRLLKGMSFPVPPELA</sequence>
<evidence type="ECO:0000313" key="2">
    <source>
        <dbReference type="Proteomes" id="UP001490330"/>
    </source>
</evidence>
<keyword evidence="2" id="KW-1185">Reference proteome</keyword>
<reference evidence="1 2" key="1">
    <citation type="submission" date="2024-06" db="EMBL/GenBank/DDBJ databases">
        <title>The Natural Products Discovery Center: Release of the First 8490 Sequenced Strains for Exploring Actinobacteria Biosynthetic Diversity.</title>
        <authorList>
            <person name="Kalkreuter E."/>
            <person name="Kautsar S.A."/>
            <person name="Yang D."/>
            <person name="Bader C.D."/>
            <person name="Teijaro C.N."/>
            <person name="Fluegel L."/>
            <person name="Davis C.M."/>
            <person name="Simpson J.R."/>
            <person name="Lauterbach L."/>
            <person name="Steele A.D."/>
            <person name="Gui C."/>
            <person name="Meng S."/>
            <person name="Li G."/>
            <person name="Viehrig K."/>
            <person name="Ye F."/>
            <person name="Su P."/>
            <person name="Kiefer A.F."/>
            <person name="Nichols A."/>
            <person name="Cepeda A.J."/>
            <person name="Yan W."/>
            <person name="Fan B."/>
            <person name="Jiang Y."/>
            <person name="Adhikari A."/>
            <person name="Zheng C.-J."/>
            <person name="Schuster L."/>
            <person name="Cowan T.M."/>
            <person name="Smanski M.J."/>
            <person name="Chevrette M.G."/>
            <person name="De Carvalho L.P.S."/>
            <person name="Shen B."/>
        </authorList>
    </citation>
    <scope>NUCLEOTIDE SEQUENCE [LARGE SCALE GENOMIC DNA]</scope>
    <source>
        <strain evidence="1 2">NPDC000632</strain>
    </source>
</reference>
<name>A0ABV1VKX8_9ACTN</name>
<dbReference type="RefSeq" id="WP_350726431.1">
    <property type="nucleotide sequence ID" value="NZ_JBEPCO010000096.1"/>
</dbReference>
<evidence type="ECO:0000313" key="1">
    <source>
        <dbReference type="EMBL" id="MER6906620.1"/>
    </source>
</evidence>
<comment type="caution">
    <text evidence="1">The sequence shown here is derived from an EMBL/GenBank/DDBJ whole genome shotgun (WGS) entry which is preliminary data.</text>
</comment>
<accession>A0ABV1VKX8</accession>